<dbReference type="Pfam" id="PF00001">
    <property type="entry name" value="7tm_1"/>
    <property type="match status" value="1"/>
</dbReference>
<sequence length="327" mass="36956">MESYSYRVFFALGVVRIGLACFGVVGNILSVIVLAHRSMRSSTAVLLICLALYDTVFLVATGVTAVVGLNTISMSMSLLHIVAAFYPIRNIAQMGSVYATVILTVERFIAVAYPMKARIICTLSNSRNFMIGVFIFSVAFNIPRCLRSLIITPPMNVTANDSIPTDNYNFLYMRVYEIYLTTILYFLIPYTLIVLLNIRLLMTLKKSRKTTIKLSYHNKNKQQRRESTSMRNPTGKEDSLISFVIGITGCFFVCCFVPLVYNIIILAKPNLLAEATRYYLLSIGDTMLCVNAATDFIFYCLLGQRFRTLFIKTFCPFIRKSKTVMEI</sequence>
<feature type="transmembrane region" description="Helical" evidence="5">
    <location>
        <begin position="178"/>
        <end position="198"/>
    </location>
</feature>
<reference evidence="7 8" key="1">
    <citation type="submission" date="2024-01" db="EMBL/GenBank/DDBJ databases">
        <title>The genome of the rayed Mediterranean limpet Patella caerulea (Linnaeus, 1758).</title>
        <authorList>
            <person name="Anh-Thu Weber A."/>
            <person name="Halstead-Nussloch G."/>
        </authorList>
    </citation>
    <scope>NUCLEOTIDE SEQUENCE [LARGE SCALE GENOMIC DNA]</scope>
    <source>
        <strain evidence="7">AATW-2023a</strain>
        <tissue evidence="7">Whole specimen</tissue>
    </source>
</reference>
<feature type="transmembrane region" description="Helical" evidence="5">
    <location>
        <begin position="278"/>
        <end position="302"/>
    </location>
</feature>
<gene>
    <name evidence="7" type="ORF">SNE40_019290</name>
</gene>
<feature type="domain" description="G-protein coupled receptors family 1 profile" evidence="6">
    <location>
        <begin position="26"/>
        <end position="299"/>
    </location>
</feature>
<feature type="transmembrane region" description="Helical" evidence="5">
    <location>
        <begin position="45"/>
        <end position="71"/>
    </location>
</feature>
<evidence type="ECO:0000256" key="4">
    <source>
        <dbReference type="ARBA" id="ARBA00023136"/>
    </source>
</evidence>
<evidence type="ECO:0000256" key="5">
    <source>
        <dbReference type="SAM" id="Phobius"/>
    </source>
</evidence>
<dbReference type="InterPro" id="IPR017452">
    <property type="entry name" value="GPCR_Rhodpsn_7TM"/>
</dbReference>
<dbReference type="GO" id="GO:0004930">
    <property type="term" value="F:G protein-coupled receptor activity"/>
    <property type="evidence" value="ECO:0007669"/>
    <property type="project" value="InterPro"/>
</dbReference>
<dbReference type="Gene3D" id="1.20.1070.10">
    <property type="entry name" value="Rhodopsin 7-helix transmembrane proteins"/>
    <property type="match status" value="1"/>
</dbReference>
<dbReference type="SUPFAM" id="SSF81321">
    <property type="entry name" value="Family A G protein-coupled receptor-like"/>
    <property type="match status" value="1"/>
</dbReference>
<organism evidence="7 8">
    <name type="scientific">Patella caerulea</name>
    <name type="common">Rayed Mediterranean limpet</name>
    <dbReference type="NCBI Taxonomy" id="87958"/>
    <lineage>
        <taxon>Eukaryota</taxon>
        <taxon>Metazoa</taxon>
        <taxon>Spiralia</taxon>
        <taxon>Lophotrochozoa</taxon>
        <taxon>Mollusca</taxon>
        <taxon>Gastropoda</taxon>
        <taxon>Patellogastropoda</taxon>
        <taxon>Patelloidea</taxon>
        <taxon>Patellidae</taxon>
        <taxon>Patella</taxon>
    </lineage>
</organism>
<proteinExistence type="predicted"/>
<dbReference type="GO" id="GO:0016020">
    <property type="term" value="C:membrane"/>
    <property type="evidence" value="ECO:0007669"/>
    <property type="project" value="UniProtKB-SubCell"/>
</dbReference>
<dbReference type="Proteomes" id="UP001347796">
    <property type="component" value="Unassembled WGS sequence"/>
</dbReference>
<evidence type="ECO:0000313" key="7">
    <source>
        <dbReference type="EMBL" id="KAK6171029.1"/>
    </source>
</evidence>
<keyword evidence="3 5" id="KW-1133">Transmembrane helix</keyword>
<protein>
    <recommendedName>
        <fullName evidence="6">G-protein coupled receptors family 1 profile domain-containing protein</fullName>
    </recommendedName>
</protein>
<dbReference type="PRINTS" id="PR00237">
    <property type="entry name" value="GPCRRHODOPSN"/>
</dbReference>
<feature type="transmembrane region" description="Helical" evidence="5">
    <location>
        <begin position="6"/>
        <end position="33"/>
    </location>
</feature>
<dbReference type="CDD" id="cd14978">
    <property type="entry name" value="7tmA_FMRFamide_R-like"/>
    <property type="match status" value="1"/>
</dbReference>
<evidence type="ECO:0000256" key="1">
    <source>
        <dbReference type="ARBA" id="ARBA00004370"/>
    </source>
</evidence>
<evidence type="ECO:0000259" key="6">
    <source>
        <dbReference type="PROSITE" id="PS50262"/>
    </source>
</evidence>
<dbReference type="InterPro" id="IPR052954">
    <property type="entry name" value="GPCR-Ligand_Int"/>
</dbReference>
<feature type="transmembrane region" description="Helical" evidence="5">
    <location>
        <begin position="240"/>
        <end position="266"/>
    </location>
</feature>
<keyword evidence="4 5" id="KW-0472">Membrane</keyword>
<dbReference type="PANTHER" id="PTHR46641:SF2">
    <property type="entry name" value="FMRFAMIDE RECEPTOR"/>
    <property type="match status" value="1"/>
</dbReference>
<feature type="transmembrane region" description="Helical" evidence="5">
    <location>
        <begin position="91"/>
        <end position="109"/>
    </location>
</feature>
<keyword evidence="8" id="KW-1185">Reference proteome</keyword>
<evidence type="ECO:0000313" key="8">
    <source>
        <dbReference type="Proteomes" id="UP001347796"/>
    </source>
</evidence>
<dbReference type="AlphaFoldDB" id="A0AAN8P9E4"/>
<feature type="transmembrane region" description="Helical" evidence="5">
    <location>
        <begin position="129"/>
        <end position="150"/>
    </location>
</feature>
<comment type="subcellular location">
    <subcellularLocation>
        <location evidence="1">Membrane</location>
    </subcellularLocation>
</comment>
<keyword evidence="2 5" id="KW-0812">Transmembrane</keyword>
<name>A0AAN8P9E4_PATCE</name>
<dbReference type="EMBL" id="JAZGQO010000014">
    <property type="protein sequence ID" value="KAK6171029.1"/>
    <property type="molecule type" value="Genomic_DNA"/>
</dbReference>
<dbReference type="PROSITE" id="PS50262">
    <property type="entry name" value="G_PROTEIN_RECEP_F1_2"/>
    <property type="match status" value="1"/>
</dbReference>
<dbReference type="PANTHER" id="PTHR46641">
    <property type="entry name" value="FMRFAMIDE RECEPTOR-RELATED"/>
    <property type="match status" value="1"/>
</dbReference>
<accession>A0AAN8P9E4</accession>
<evidence type="ECO:0000256" key="3">
    <source>
        <dbReference type="ARBA" id="ARBA00022989"/>
    </source>
</evidence>
<comment type="caution">
    <text evidence="7">The sequence shown here is derived from an EMBL/GenBank/DDBJ whole genome shotgun (WGS) entry which is preliminary data.</text>
</comment>
<dbReference type="InterPro" id="IPR000276">
    <property type="entry name" value="GPCR_Rhodpsn"/>
</dbReference>
<evidence type="ECO:0000256" key="2">
    <source>
        <dbReference type="ARBA" id="ARBA00022692"/>
    </source>
</evidence>